<sequence>MDYSYAVLVDSVGGDSAFEEEKKNFSLKQEDMFDFVSMSISDAQPRSRLTVFTNSERKSYELSQLRSKWHGPRPIFGLPRLMDKERVSSVDVEEQKPAEGRSAHIGRPDVDCFASRSATSAIRSYIGKDEKLGLKVNLLVALMDDVVDPRDINKISINTNTYSGY</sequence>
<name>A0A2P6NTY1_9EUKA</name>
<evidence type="ECO:0000313" key="1">
    <source>
        <dbReference type="EMBL" id="PRP87437.1"/>
    </source>
</evidence>
<dbReference type="InParanoid" id="A0A2P6NTY1"/>
<comment type="caution">
    <text evidence="1">The sequence shown here is derived from an EMBL/GenBank/DDBJ whole genome shotgun (WGS) entry which is preliminary data.</text>
</comment>
<keyword evidence="2" id="KW-1185">Reference proteome</keyword>
<dbReference type="Proteomes" id="UP000241769">
    <property type="component" value="Unassembled WGS sequence"/>
</dbReference>
<dbReference type="EMBL" id="MDYQ01000020">
    <property type="protein sequence ID" value="PRP87437.1"/>
    <property type="molecule type" value="Genomic_DNA"/>
</dbReference>
<dbReference type="AlphaFoldDB" id="A0A2P6NTY1"/>
<protein>
    <submittedName>
        <fullName evidence="1">Uncharacterized protein</fullName>
    </submittedName>
</protein>
<proteinExistence type="predicted"/>
<gene>
    <name evidence="1" type="ORF">PROFUN_00648</name>
</gene>
<evidence type="ECO:0000313" key="2">
    <source>
        <dbReference type="Proteomes" id="UP000241769"/>
    </source>
</evidence>
<organism evidence="1 2">
    <name type="scientific">Planoprotostelium fungivorum</name>
    <dbReference type="NCBI Taxonomy" id="1890364"/>
    <lineage>
        <taxon>Eukaryota</taxon>
        <taxon>Amoebozoa</taxon>
        <taxon>Evosea</taxon>
        <taxon>Variosea</taxon>
        <taxon>Cavosteliida</taxon>
        <taxon>Cavosteliaceae</taxon>
        <taxon>Planoprotostelium</taxon>
    </lineage>
</organism>
<accession>A0A2P6NTY1</accession>
<reference evidence="1 2" key="1">
    <citation type="journal article" date="2018" name="Genome Biol. Evol.">
        <title>Multiple Roots of Fruiting Body Formation in Amoebozoa.</title>
        <authorList>
            <person name="Hillmann F."/>
            <person name="Forbes G."/>
            <person name="Novohradska S."/>
            <person name="Ferling I."/>
            <person name="Riege K."/>
            <person name="Groth M."/>
            <person name="Westermann M."/>
            <person name="Marz M."/>
            <person name="Spaller T."/>
            <person name="Winckler T."/>
            <person name="Schaap P."/>
            <person name="Glockner G."/>
        </authorList>
    </citation>
    <scope>NUCLEOTIDE SEQUENCE [LARGE SCALE GENOMIC DNA]</scope>
    <source>
        <strain evidence="1 2">Jena</strain>
    </source>
</reference>